<dbReference type="EMBL" id="JAZHOF010000003">
    <property type="protein sequence ID" value="MEJ8571606.1"/>
    <property type="molecule type" value="Genomic_DNA"/>
</dbReference>
<dbReference type="Proteomes" id="UP001378188">
    <property type="component" value="Unassembled WGS sequence"/>
</dbReference>
<evidence type="ECO:0000256" key="1">
    <source>
        <dbReference type="ARBA" id="ARBA00023015"/>
    </source>
</evidence>
<dbReference type="PROSITE" id="PS51078">
    <property type="entry name" value="ICLR_ED"/>
    <property type="match status" value="1"/>
</dbReference>
<proteinExistence type="predicted"/>
<feature type="domain" description="HTH iclR-type" evidence="4">
    <location>
        <begin position="52"/>
        <end position="115"/>
    </location>
</feature>
<dbReference type="PANTHER" id="PTHR30136:SF39">
    <property type="entry name" value="TRANSCRIPTIONAL REGULATORY PROTEIN"/>
    <property type="match status" value="1"/>
</dbReference>
<accession>A0AAW9RP83</accession>
<dbReference type="InterPro" id="IPR014757">
    <property type="entry name" value="Tscrpt_reg_IclR_C"/>
</dbReference>
<dbReference type="InterPro" id="IPR036388">
    <property type="entry name" value="WH-like_DNA-bd_sf"/>
</dbReference>
<evidence type="ECO:0000259" key="4">
    <source>
        <dbReference type="PROSITE" id="PS51077"/>
    </source>
</evidence>
<dbReference type="Gene3D" id="3.30.450.40">
    <property type="match status" value="1"/>
</dbReference>
<keyword evidence="3" id="KW-0804">Transcription</keyword>
<feature type="domain" description="IclR-ED" evidence="5">
    <location>
        <begin position="116"/>
        <end position="297"/>
    </location>
</feature>
<dbReference type="AlphaFoldDB" id="A0AAW9RP83"/>
<evidence type="ECO:0000313" key="6">
    <source>
        <dbReference type="EMBL" id="MEJ8571606.1"/>
    </source>
</evidence>
<dbReference type="Pfam" id="PF01614">
    <property type="entry name" value="IclR_C"/>
    <property type="match status" value="1"/>
</dbReference>
<protein>
    <submittedName>
        <fullName evidence="6">IclR family transcriptional regulator</fullName>
    </submittedName>
</protein>
<keyword evidence="7" id="KW-1185">Reference proteome</keyword>
<dbReference type="InterPro" id="IPR005471">
    <property type="entry name" value="Tscrpt_reg_IclR_N"/>
</dbReference>
<dbReference type="Pfam" id="PF09339">
    <property type="entry name" value="HTH_IclR"/>
    <property type="match status" value="1"/>
</dbReference>
<dbReference type="SMART" id="SM00346">
    <property type="entry name" value="HTH_ICLR"/>
    <property type="match status" value="1"/>
</dbReference>
<name>A0AAW9RP83_9HYPH</name>
<dbReference type="GO" id="GO:0045892">
    <property type="term" value="P:negative regulation of DNA-templated transcription"/>
    <property type="evidence" value="ECO:0007669"/>
    <property type="project" value="TreeGrafter"/>
</dbReference>
<dbReference type="PROSITE" id="PS51077">
    <property type="entry name" value="HTH_ICLR"/>
    <property type="match status" value="1"/>
</dbReference>
<keyword evidence="1" id="KW-0805">Transcription regulation</keyword>
<dbReference type="RefSeq" id="WP_340329304.1">
    <property type="nucleotide sequence ID" value="NZ_JAZHOF010000003.1"/>
</dbReference>
<sequence>MHISAGCSDWSWALTPVVPSRLVCRVFNFEERCHAVRKKKNEPSQSKPPAGTQAILRAIDVLRSIAAGGENGKRLTDVATELGLNVATAHRVLGTLAYSNLVMQRPDQKTYQLGPELISLAATAHAQFAVRDLFRPAMTRIAAETGDTVFLQIRSGDETICIARELGTYEIPALVLEVGTRLPLGAGAAGLAMLAYLPTDECDRVLERCEAAYEEIGLDPETVRKAVARSRTLGFGYQDGQMTRGVSGVAVVLLEHDQIAAAISVTAISQRVNTKRRNEIVASIRAACAGLPRMTMYPPK</sequence>
<evidence type="ECO:0000259" key="5">
    <source>
        <dbReference type="PROSITE" id="PS51078"/>
    </source>
</evidence>
<evidence type="ECO:0000256" key="2">
    <source>
        <dbReference type="ARBA" id="ARBA00023125"/>
    </source>
</evidence>
<reference evidence="6 7" key="1">
    <citation type="submission" date="2024-02" db="EMBL/GenBank/DDBJ databases">
        <title>Genome analysis and characterization of Microbaculum marinisediminis sp. nov., isolated from marine sediment.</title>
        <authorList>
            <person name="Du Z.-J."/>
            <person name="Ye Y.-Q."/>
            <person name="Zhang Z.-R."/>
            <person name="Yuan S.-M."/>
            <person name="Zhang X.-Y."/>
        </authorList>
    </citation>
    <scope>NUCLEOTIDE SEQUENCE [LARGE SCALE GENOMIC DNA]</scope>
    <source>
        <strain evidence="6 7">SDUM1044001</strain>
    </source>
</reference>
<dbReference type="Gene3D" id="1.10.10.10">
    <property type="entry name" value="Winged helix-like DNA-binding domain superfamily/Winged helix DNA-binding domain"/>
    <property type="match status" value="1"/>
</dbReference>
<evidence type="ECO:0000256" key="3">
    <source>
        <dbReference type="ARBA" id="ARBA00023163"/>
    </source>
</evidence>
<dbReference type="InterPro" id="IPR050707">
    <property type="entry name" value="HTH_MetabolicPath_Reg"/>
</dbReference>
<dbReference type="SUPFAM" id="SSF46785">
    <property type="entry name" value="Winged helix' DNA-binding domain"/>
    <property type="match status" value="1"/>
</dbReference>
<evidence type="ECO:0000313" key="7">
    <source>
        <dbReference type="Proteomes" id="UP001378188"/>
    </source>
</evidence>
<dbReference type="InterPro" id="IPR029016">
    <property type="entry name" value="GAF-like_dom_sf"/>
</dbReference>
<dbReference type="InterPro" id="IPR036390">
    <property type="entry name" value="WH_DNA-bd_sf"/>
</dbReference>
<gene>
    <name evidence="6" type="ORF">V3328_08995</name>
</gene>
<dbReference type="GO" id="GO:0003677">
    <property type="term" value="F:DNA binding"/>
    <property type="evidence" value="ECO:0007669"/>
    <property type="project" value="UniProtKB-KW"/>
</dbReference>
<comment type="caution">
    <text evidence="6">The sequence shown here is derived from an EMBL/GenBank/DDBJ whole genome shotgun (WGS) entry which is preliminary data.</text>
</comment>
<organism evidence="6 7">
    <name type="scientific">Microbaculum marinum</name>
    <dbReference type="NCBI Taxonomy" id="1764581"/>
    <lineage>
        <taxon>Bacteria</taxon>
        <taxon>Pseudomonadati</taxon>
        <taxon>Pseudomonadota</taxon>
        <taxon>Alphaproteobacteria</taxon>
        <taxon>Hyphomicrobiales</taxon>
        <taxon>Tepidamorphaceae</taxon>
        <taxon>Microbaculum</taxon>
    </lineage>
</organism>
<keyword evidence="2" id="KW-0238">DNA-binding</keyword>
<dbReference type="GO" id="GO:0003700">
    <property type="term" value="F:DNA-binding transcription factor activity"/>
    <property type="evidence" value="ECO:0007669"/>
    <property type="project" value="TreeGrafter"/>
</dbReference>
<dbReference type="PANTHER" id="PTHR30136">
    <property type="entry name" value="HELIX-TURN-HELIX TRANSCRIPTIONAL REGULATOR, ICLR FAMILY"/>
    <property type="match status" value="1"/>
</dbReference>
<dbReference type="SUPFAM" id="SSF55781">
    <property type="entry name" value="GAF domain-like"/>
    <property type="match status" value="1"/>
</dbReference>